<dbReference type="EMBL" id="CAMAPF010000026">
    <property type="protein sequence ID" value="CAH9074305.1"/>
    <property type="molecule type" value="Genomic_DNA"/>
</dbReference>
<comment type="caution">
    <text evidence="1">The sequence shown here is derived from an EMBL/GenBank/DDBJ whole genome shotgun (WGS) entry which is preliminary data.</text>
</comment>
<evidence type="ECO:0000313" key="1">
    <source>
        <dbReference type="EMBL" id="CAH9074305.1"/>
    </source>
</evidence>
<keyword evidence="2" id="KW-1185">Reference proteome</keyword>
<gene>
    <name evidence="1" type="ORF">CEPIT_LOCUS4998</name>
</gene>
<name>A0AAV0CE82_9ASTE</name>
<protein>
    <submittedName>
        <fullName evidence="1">Uncharacterized protein</fullName>
    </submittedName>
</protein>
<dbReference type="AlphaFoldDB" id="A0AAV0CE82"/>
<proteinExistence type="predicted"/>
<reference evidence="1" key="1">
    <citation type="submission" date="2022-07" db="EMBL/GenBank/DDBJ databases">
        <authorList>
            <person name="Macas J."/>
            <person name="Novak P."/>
            <person name="Neumann P."/>
        </authorList>
    </citation>
    <scope>NUCLEOTIDE SEQUENCE</scope>
</reference>
<sequence>MKTGQGVLMGHGCCVCGSAGAKIRRQIGLNYWGWHDCCPLQHLGQERRTRLLAYVAGRIGAGTTMENMRSSKVGIFCSSKGVRGRVGIRREVRLRLSLKLKIFTKESRSY</sequence>
<accession>A0AAV0CE82</accession>
<evidence type="ECO:0000313" key="2">
    <source>
        <dbReference type="Proteomes" id="UP001152523"/>
    </source>
</evidence>
<organism evidence="1 2">
    <name type="scientific">Cuscuta epithymum</name>
    <dbReference type="NCBI Taxonomy" id="186058"/>
    <lineage>
        <taxon>Eukaryota</taxon>
        <taxon>Viridiplantae</taxon>
        <taxon>Streptophyta</taxon>
        <taxon>Embryophyta</taxon>
        <taxon>Tracheophyta</taxon>
        <taxon>Spermatophyta</taxon>
        <taxon>Magnoliopsida</taxon>
        <taxon>eudicotyledons</taxon>
        <taxon>Gunneridae</taxon>
        <taxon>Pentapetalae</taxon>
        <taxon>asterids</taxon>
        <taxon>lamiids</taxon>
        <taxon>Solanales</taxon>
        <taxon>Convolvulaceae</taxon>
        <taxon>Cuscuteae</taxon>
        <taxon>Cuscuta</taxon>
        <taxon>Cuscuta subgen. Cuscuta</taxon>
    </lineage>
</organism>
<dbReference type="Proteomes" id="UP001152523">
    <property type="component" value="Unassembled WGS sequence"/>
</dbReference>